<dbReference type="Proteomes" id="UP000005726">
    <property type="component" value="Unassembled WGS sequence"/>
</dbReference>
<dbReference type="PANTHER" id="PTHR38030">
    <property type="entry name" value="PROTOPORPHYRINOGEN IX DEHYDROGENASE [MENAQUINONE]"/>
    <property type="match status" value="1"/>
</dbReference>
<dbReference type="SUPFAM" id="SSF52218">
    <property type="entry name" value="Flavoproteins"/>
    <property type="match status" value="1"/>
</dbReference>
<dbReference type="InterPro" id="IPR029039">
    <property type="entry name" value="Flavoprotein-like_sf"/>
</dbReference>
<keyword evidence="4 7" id="KW-0560">Oxidoreductase</keyword>
<dbReference type="Gene3D" id="3.40.50.360">
    <property type="match status" value="1"/>
</dbReference>
<comment type="catalytic activity">
    <reaction evidence="7">
        <text>protoporphyrinogen IX + 3 a quinone = protoporphyrin IX + 3 a quinol</text>
        <dbReference type="Rhea" id="RHEA:65032"/>
        <dbReference type="ChEBI" id="CHEBI:24646"/>
        <dbReference type="ChEBI" id="CHEBI:57306"/>
        <dbReference type="ChEBI" id="CHEBI:57307"/>
        <dbReference type="ChEBI" id="CHEBI:132124"/>
        <dbReference type="EC" id="1.3.5.3"/>
    </reaction>
</comment>
<dbReference type="PANTHER" id="PTHR38030:SF2">
    <property type="entry name" value="PROTOPORPHYRINOGEN IX DEHYDROGENASE [QUINONE]"/>
    <property type="match status" value="1"/>
</dbReference>
<keyword evidence="5" id="KW-0472">Membrane</keyword>
<keyword evidence="10" id="KW-1185">Reference proteome</keyword>
<keyword evidence="2 7" id="KW-0288">FMN</keyword>
<feature type="domain" description="Flavodoxin" evidence="8">
    <location>
        <begin position="4"/>
        <end position="152"/>
    </location>
</feature>
<evidence type="ECO:0000313" key="10">
    <source>
        <dbReference type="Proteomes" id="UP000005726"/>
    </source>
</evidence>
<proteinExistence type="inferred from homology"/>
<gene>
    <name evidence="7 9" type="primary">hemG</name>
    <name evidence="9" type="ORF">REG_0341</name>
</gene>
<dbReference type="UniPathway" id="UPA00251">
    <property type="reaction ID" value="UER00324"/>
</dbReference>
<dbReference type="EMBL" id="GL379589">
    <property type="protein sequence ID" value="EFL92544.1"/>
    <property type="molecule type" value="Genomic_DNA"/>
</dbReference>
<comment type="similarity">
    <text evidence="7">Belongs to the HemG family.</text>
</comment>
<name>E0WQY4_9ENTR</name>
<dbReference type="InterPro" id="IPR052200">
    <property type="entry name" value="Protoporphyrinogen_IX_DH"/>
</dbReference>
<dbReference type="InterPro" id="IPR044264">
    <property type="entry name" value="HemG"/>
</dbReference>
<dbReference type="GO" id="GO:0070819">
    <property type="term" value="F:menaquinone-dependent protoporphyrinogen oxidase activity"/>
    <property type="evidence" value="ECO:0007669"/>
    <property type="project" value="UniProtKB-UniRule"/>
</dbReference>
<comment type="pathway">
    <text evidence="7">Porphyrin-containing compound metabolism; protoporphyrin-IX biosynthesis; protoporphyrin-IX from protoporphyrinogen-IX: step 1/1.</text>
</comment>
<dbReference type="Pfam" id="PF12724">
    <property type="entry name" value="Flavodoxin_5"/>
    <property type="match status" value="1"/>
</dbReference>
<dbReference type="GO" id="GO:0010181">
    <property type="term" value="F:FMN binding"/>
    <property type="evidence" value="ECO:0007669"/>
    <property type="project" value="UniProtKB-UniRule"/>
</dbReference>
<keyword evidence="3 7" id="KW-0547">Nucleotide-binding</keyword>
<evidence type="ECO:0000256" key="3">
    <source>
        <dbReference type="ARBA" id="ARBA00022741"/>
    </source>
</evidence>
<keyword evidence="6 7" id="KW-0627">Porphyrin biosynthesis</keyword>
<evidence type="ECO:0000256" key="6">
    <source>
        <dbReference type="ARBA" id="ARBA00023244"/>
    </source>
</evidence>
<dbReference type="NCBIfam" id="NF008316">
    <property type="entry name" value="PRK11104.1"/>
    <property type="match status" value="1"/>
</dbReference>
<reference evidence="9" key="1">
    <citation type="journal article" date="2009" name="Environ. Microbiol.">
        <title>Dynamics of genome evolution in facultative symbionts of aphids.</title>
        <authorList>
            <person name="Degnan P.H."/>
            <person name="Leonardo T.E."/>
            <person name="Cass B.N."/>
            <person name="Hurwitz B."/>
            <person name="Stern D."/>
            <person name="Gibbs R.A."/>
            <person name="Richards S."/>
            <person name="Moran N.A."/>
        </authorList>
    </citation>
    <scope>NUCLEOTIDE SEQUENCE [LARGE SCALE GENOMIC DNA]</scope>
    <source>
        <strain evidence="9">LSR1</strain>
    </source>
</reference>
<dbReference type="HAMAP" id="MF_00853">
    <property type="entry name" value="HemG"/>
    <property type="match status" value="1"/>
</dbReference>
<dbReference type="STRING" id="663321.REG_0341"/>
<protein>
    <recommendedName>
        <fullName evidence="7">Protoporphyrinogen IX dehydrogenase [quinone]</fullName>
        <ecNumber evidence="7">1.3.5.3</ecNumber>
    </recommendedName>
    <alternativeName>
        <fullName evidence="7">Protoporphyrinogen IX dehydrogenase [menaquinone]</fullName>
    </alternativeName>
    <alternativeName>
        <fullName evidence="7">Protoporphyrinogen IX dehydrogenase [ubiquinone]</fullName>
    </alternativeName>
    <alternativeName>
        <fullName evidence="7">Protoporphyrinogen oxidase</fullName>
        <shortName evidence="7">PPO</shortName>
    </alternativeName>
</protein>
<dbReference type="RefSeq" id="WP_006704256.1">
    <property type="nucleotide sequence ID" value="NZ_CAWLGB010000001.1"/>
</dbReference>
<dbReference type="InterPro" id="IPR026816">
    <property type="entry name" value="Flavodoxin_dom"/>
</dbReference>
<dbReference type="HOGENOM" id="CLU_094839_0_1_6"/>
<keyword evidence="7" id="KW-1003">Cell membrane</keyword>
<dbReference type="AlphaFoldDB" id="E0WQY4"/>
<dbReference type="GO" id="GO:0006782">
    <property type="term" value="P:protoporphyrinogen IX biosynthetic process"/>
    <property type="evidence" value="ECO:0007669"/>
    <property type="project" value="UniProtKB-UniRule"/>
</dbReference>
<sequence length="177" mass="20411">MKVLILYASRDRQTQKIATYIANQLPKMAICEVQALSSSTEIDLAQYQQIMIGASVHYGHFSSVLNTFIKRHIAQLDQLPGAFFAVNLTARKLEKRSPQTNTYVSKFLSRTPWQPKLCAVFAGALRYPQYSWFDRVIIQFIMRITGGETQTDKEVEYTDWQQVSHFAQDFLYLSSKK</sequence>
<keyword evidence="1 7" id="KW-0285">Flavoprotein</keyword>
<evidence type="ECO:0000256" key="4">
    <source>
        <dbReference type="ARBA" id="ARBA00023002"/>
    </source>
</evidence>
<evidence type="ECO:0000256" key="2">
    <source>
        <dbReference type="ARBA" id="ARBA00022643"/>
    </source>
</evidence>
<evidence type="ECO:0000256" key="1">
    <source>
        <dbReference type="ARBA" id="ARBA00022630"/>
    </source>
</evidence>
<comment type="catalytic activity">
    <reaction evidence="7">
        <text>protoporphyrinogen IX + 3 a menaquinone = protoporphyrin IX + 3 a menaquinol</text>
        <dbReference type="Rhea" id="RHEA:27409"/>
        <dbReference type="Rhea" id="RHEA-COMP:9537"/>
        <dbReference type="Rhea" id="RHEA-COMP:9539"/>
        <dbReference type="ChEBI" id="CHEBI:16374"/>
        <dbReference type="ChEBI" id="CHEBI:18151"/>
        <dbReference type="ChEBI" id="CHEBI:57306"/>
        <dbReference type="ChEBI" id="CHEBI:57307"/>
        <dbReference type="EC" id="1.3.5.3"/>
    </reaction>
</comment>
<organism evidence="9 10">
    <name type="scientific">Candidatus Regiella insecticola LSR1</name>
    <dbReference type="NCBI Taxonomy" id="663321"/>
    <lineage>
        <taxon>Bacteria</taxon>
        <taxon>Pseudomonadati</taxon>
        <taxon>Pseudomonadota</taxon>
        <taxon>Gammaproteobacteria</taxon>
        <taxon>Enterobacterales</taxon>
        <taxon>Enterobacteriaceae</taxon>
        <taxon>aphid secondary symbionts</taxon>
        <taxon>Candidatus Regiella</taxon>
    </lineage>
</organism>
<accession>E0WQY4</accession>
<comment type="cofactor">
    <cofactor evidence="7">
        <name>FMN</name>
        <dbReference type="ChEBI" id="CHEBI:58210"/>
    </cofactor>
    <text evidence="7">Binds 1 FMN non-covalently per subunit.</text>
</comment>
<evidence type="ECO:0000256" key="5">
    <source>
        <dbReference type="ARBA" id="ARBA00023136"/>
    </source>
</evidence>
<comment type="subcellular location">
    <subcellularLocation>
        <location evidence="7">Cell membrane</location>
        <topology evidence="7">Peripheral membrane protein</topology>
    </subcellularLocation>
</comment>
<dbReference type="EC" id="1.3.5.3" evidence="7"/>
<dbReference type="eggNOG" id="COG4635">
    <property type="taxonomic scope" value="Bacteria"/>
</dbReference>
<comment type="catalytic activity">
    <reaction evidence="7">
        <text>protoporphyrinogen IX + 3 a ubiquinone = protoporphyrin IX + 3 a ubiquinol</text>
        <dbReference type="Rhea" id="RHEA:63936"/>
        <dbReference type="Rhea" id="RHEA-COMP:9565"/>
        <dbReference type="Rhea" id="RHEA-COMP:9566"/>
        <dbReference type="ChEBI" id="CHEBI:16389"/>
        <dbReference type="ChEBI" id="CHEBI:17976"/>
        <dbReference type="ChEBI" id="CHEBI:57306"/>
        <dbReference type="ChEBI" id="CHEBI:57307"/>
    </reaction>
</comment>
<evidence type="ECO:0000256" key="7">
    <source>
        <dbReference type="HAMAP-Rule" id="MF_00853"/>
    </source>
</evidence>
<dbReference type="GO" id="GO:0005886">
    <property type="term" value="C:plasma membrane"/>
    <property type="evidence" value="ECO:0007669"/>
    <property type="project" value="UniProtKB-SubCell"/>
</dbReference>
<dbReference type="GO" id="GO:0004729">
    <property type="term" value="F:oxygen-dependent protoporphyrinogen oxidase activity"/>
    <property type="evidence" value="ECO:0007669"/>
    <property type="project" value="InterPro"/>
</dbReference>
<comment type="function">
    <text evidence="7">Catalyzes the 6-electron oxidation of protoporphyrinogen IX to form protoporphyrin IX; under anaerobic conditions uses menaquinone as an electron acceptor, under aerobic conditions uses ubiquinone as an electron acceptor.</text>
</comment>
<evidence type="ECO:0000259" key="8">
    <source>
        <dbReference type="Pfam" id="PF12724"/>
    </source>
</evidence>
<evidence type="ECO:0000313" key="9">
    <source>
        <dbReference type="EMBL" id="EFL92544.1"/>
    </source>
</evidence>